<dbReference type="Gene3D" id="1.10.10.10">
    <property type="entry name" value="Winged helix-like DNA-binding domain superfamily/Winged helix DNA-binding domain"/>
    <property type="match status" value="1"/>
</dbReference>
<dbReference type="AlphaFoldDB" id="A0A845QK47"/>
<feature type="region of interest" description="Disordered" evidence="1">
    <location>
        <begin position="143"/>
        <end position="172"/>
    </location>
</feature>
<comment type="caution">
    <text evidence="2">The sequence shown here is derived from an EMBL/GenBank/DDBJ whole genome shotgun (WGS) entry which is preliminary data.</text>
</comment>
<name>A0A845QK47_9FIRM</name>
<gene>
    <name evidence="2" type="ORF">D0435_09130</name>
</gene>
<organism evidence="2 3">
    <name type="scientific">Anaerotruncus colihominis</name>
    <dbReference type="NCBI Taxonomy" id="169435"/>
    <lineage>
        <taxon>Bacteria</taxon>
        <taxon>Bacillati</taxon>
        <taxon>Bacillota</taxon>
        <taxon>Clostridia</taxon>
        <taxon>Eubacteriales</taxon>
        <taxon>Oscillospiraceae</taxon>
        <taxon>Anaerotruncus</taxon>
    </lineage>
</organism>
<dbReference type="Proteomes" id="UP000446866">
    <property type="component" value="Unassembled WGS sequence"/>
</dbReference>
<dbReference type="RefSeq" id="WP_160202097.1">
    <property type="nucleotide sequence ID" value="NZ_QXWK01000015.1"/>
</dbReference>
<accession>A0A845QK47</accession>
<proteinExistence type="predicted"/>
<reference evidence="2 3" key="1">
    <citation type="submission" date="2018-08" db="EMBL/GenBank/DDBJ databases">
        <title>Murine metabolic-syndrome-specific gut microbial biobank.</title>
        <authorList>
            <person name="Liu C."/>
        </authorList>
    </citation>
    <scope>NUCLEOTIDE SEQUENCE [LARGE SCALE GENOMIC DNA]</scope>
    <source>
        <strain evidence="2 3">28</strain>
    </source>
</reference>
<sequence>MKEITEILRTEGILSQGFGISPKILYRDRRLSPEAKAIYGYIASFAGNGNSAFPSRDIMLEELGMSSKRYYKHFSLLQQCGYITVTKQRDRYGSFDRNVYTLVSNPVPEEEDLQTNSETELCGAAAREQVECSVGDAAERKQAKRSRINYSESGNFEQRGRRQAPMPETGRGNSWLREVMAIDEISQQQPNDKKHLEKIYMAATDMADSEQIKVGGTIKSREQIAAVLNNLNADTTRTVLFKFKKILNNKEYKIYNMRSFLQTLICNSPFEIEDFLTYQDAQRQKAEDAKKDECEQAEKTKRYEILDAHPELRTLESDYTEVMRRLTKVMLTDNAAEKEQLMRKRDEIDIRRRTYLEDHGLPDIV</sequence>
<dbReference type="Pfam" id="PF13730">
    <property type="entry name" value="HTH_36"/>
    <property type="match status" value="1"/>
</dbReference>
<evidence type="ECO:0000313" key="2">
    <source>
        <dbReference type="EMBL" id="NBH61814.1"/>
    </source>
</evidence>
<evidence type="ECO:0000256" key="1">
    <source>
        <dbReference type="SAM" id="MobiDB-lite"/>
    </source>
</evidence>
<evidence type="ECO:0000313" key="3">
    <source>
        <dbReference type="Proteomes" id="UP000446866"/>
    </source>
</evidence>
<dbReference type="EMBL" id="QXWK01000015">
    <property type="protein sequence ID" value="NBH61814.1"/>
    <property type="molecule type" value="Genomic_DNA"/>
</dbReference>
<dbReference type="InterPro" id="IPR036388">
    <property type="entry name" value="WH-like_DNA-bd_sf"/>
</dbReference>
<keyword evidence="3" id="KW-1185">Reference proteome</keyword>
<protein>
    <submittedName>
        <fullName evidence="2">Helix-turn-helix domain-containing protein</fullName>
    </submittedName>
</protein>